<keyword evidence="3" id="KW-1185">Reference proteome</keyword>
<evidence type="ECO:0000313" key="3">
    <source>
        <dbReference type="Proteomes" id="UP001404845"/>
    </source>
</evidence>
<evidence type="ECO:0000256" key="1">
    <source>
        <dbReference type="SAM" id="Phobius"/>
    </source>
</evidence>
<dbReference type="InterPro" id="IPR007038">
    <property type="entry name" value="HupE_UreJ"/>
</dbReference>
<dbReference type="RefSeq" id="WP_200672599.1">
    <property type="nucleotide sequence ID" value="NZ_JACWCW010000132.1"/>
</dbReference>
<sequence>MTRVSALATTGLTTGLVLLPQAGLAHPGHGRVGQGEMDGLVDGSLQSALQGFLHPLGGADHVLAMVAVGLLAALYGGRALWALPLAFLAMMTLGAGLGLAGLVPPHAEIGIGLSVVAFGLALALRVEAPLAALMALVGGFAVFHGLAHGAERPETATGLGYGAGFLAATAALHCAGIGLGRLTGARPVAVPVLARLLGGVLTVAGLTILAQGA</sequence>
<comment type="caution">
    <text evidence="2">The sequence shown here is derived from an EMBL/GenBank/DDBJ whole genome shotgun (WGS) entry which is preliminary data.</text>
</comment>
<accession>A0ABU9Z862</accession>
<feature type="transmembrane region" description="Helical" evidence="1">
    <location>
        <begin position="106"/>
        <end position="123"/>
    </location>
</feature>
<keyword evidence="1" id="KW-0472">Membrane</keyword>
<evidence type="ECO:0000313" key="2">
    <source>
        <dbReference type="EMBL" id="MEN3227478.1"/>
    </source>
</evidence>
<keyword evidence="1" id="KW-1133">Transmembrane helix</keyword>
<dbReference type="EMBL" id="JAQYXL010000001">
    <property type="protein sequence ID" value="MEN3227478.1"/>
    <property type="molecule type" value="Genomic_DNA"/>
</dbReference>
<dbReference type="Pfam" id="PF04955">
    <property type="entry name" value="HupE_UreJ"/>
    <property type="match status" value="1"/>
</dbReference>
<name>A0ABU9Z862_9HYPH</name>
<keyword evidence="1" id="KW-0812">Transmembrane</keyword>
<feature type="transmembrane region" description="Helical" evidence="1">
    <location>
        <begin position="192"/>
        <end position="210"/>
    </location>
</feature>
<gene>
    <name evidence="2" type="ORF">PUR21_07475</name>
</gene>
<organism evidence="2 3">
    <name type="scientific">Methylorubrum rhodesianum</name>
    <dbReference type="NCBI Taxonomy" id="29427"/>
    <lineage>
        <taxon>Bacteria</taxon>
        <taxon>Pseudomonadati</taxon>
        <taxon>Pseudomonadota</taxon>
        <taxon>Alphaproteobacteria</taxon>
        <taxon>Hyphomicrobiales</taxon>
        <taxon>Methylobacteriaceae</taxon>
        <taxon>Methylorubrum</taxon>
    </lineage>
</organism>
<feature type="transmembrane region" description="Helical" evidence="1">
    <location>
        <begin position="130"/>
        <end position="147"/>
    </location>
</feature>
<proteinExistence type="predicted"/>
<protein>
    <submittedName>
        <fullName evidence="2">HupE/UreJ family protein</fullName>
    </submittedName>
</protein>
<dbReference type="Proteomes" id="UP001404845">
    <property type="component" value="Unassembled WGS sequence"/>
</dbReference>
<feature type="transmembrane region" description="Helical" evidence="1">
    <location>
        <begin position="80"/>
        <end position="100"/>
    </location>
</feature>
<feature type="transmembrane region" description="Helical" evidence="1">
    <location>
        <begin position="51"/>
        <end position="73"/>
    </location>
</feature>
<feature type="transmembrane region" description="Helical" evidence="1">
    <location>
        <begin position="159"/>
        <end position="180"/>
    </location>
</feature>
<reference evidence="2 3" key="1">
    <citation type="journal article" date="2023" name="PLoS ONE">
        <title>Complete genome assembly of Hawai'i environmental nontuberculous mycobacteria reveals unexpected co-isolation with methylobacteria.</title>
        <authorList>
            <person name="Hendrix J."/>
            <person name="Epperson L.E."/>
            <person name="Tong E.I."/>
            <person name="Chan Y.L."/>
            <person name="Hasan N.A."/>
            <person name="Dawrs S.N."/>
            <person name="Norton G.J."/>
            <person name="Virdi R."/>
            <person name="Crooks J.L."/>
            <person name="Chan E.D."/>
            <person name="Honda J.R."/>
            <person name="Strong M."/>
        </authorList>
    </citation>
    <scope>NUCLEOTIDE SEQUENCE [LARGE SCALE GENOMIC DNA]</scope>
    <source>
        <strain evidence="2 3">NJH_HI01</strain>
    </source>
</reference>